<dbReference type="EMBL" id="AEJF01000107">
    <property type="protein sequence ID" value="KLU25078.1"/>
    <property type="molecule type" value="Genomic_DNA"/>
</dbReference>
<keyword evidence="2" id="KW-1185">Reference proteome</keyword>
<accession>A0A0J1FYQ7</accession>
<sequence length="206" mass="23153">MKITIRANVVDISSDSPNPDDQFLIDTNVWYWMVYERASLNPNPPQAYQLDHYPAYLSKALEQQAAIFWSSLSLAELAHNIEGTERQIYSDTAGRPISVKEFRHDYPQNRMRINNLIRDCWHQVKGFGGCAPTLLDEATTDASMSTFLNAQVDGYDLFIITAMQSSNITNVITDDGDYASVAGLTVFTANPTVIRLAKAANRLRTR</sequence>
<name>A0A0J1FYQ7_9BURK</name>
<dbReference type="InterPro" id="IPR029060">
    <property type="entry name" value="PIN-like_dom_sf"/>
</dbReference>
<dbReference type="RefSeq" id="WP_047847785.1">
    <property type="nucleotide sequence ID" value="NZ_AEJF01000107.1"/>
</dbReference>
<proteinExistence type="predicted"/>
<protein>
    <submittedName>
        <fullName evidence="1">Uncharacterized protein</fullName>
    </submittedName>
</protein>
<organism evidence="1 2">
    <name type="scientific">Caballeronia mineralivorans PML1(12)</name>
    <dbReference type="NCBI Taxonomy" id="908627"/>
    <lineage>
        <taxon>Bacteria</taxon>
        <taxon>Pseudomonadati</taxon>
        <taxon>Pseudomonadota</taxon>
        <taxon>Betaproteobacteria</taxon>
        <taxon>Burkholderiales</taxon>
        <taxon>Burkholderiaceae</taxon>
        <taxon>Caballeronia</taxon>
    </lineage>
</organism>
<dbReference type="SUPFAM" id="SSF88723">
    <property type="entry name" value="PIN domain-like"/>
    <property type="match status" value="1"/>
</dbReference>
<comment type="caution">
    <text evidence="1">The sequence shown here is derived from an EMBL/GenBank/DDBJ whole genome shotgun (WGS) entry which is preliminary data.</text>
</comment>
<evidence type="ECO:0000313" key="1">
    <source>
        <dbReference type="EMBL" id="KLU25078.1"/>
    </source>
</evidence>
<evidence type="ECO:0000313" key="2">
    <source>
        <dbReference type="Proteomes" id="UP000035963"/>
    </source>
</evidence>
<reference evidence="1 2" key="1">
    <citation type="journal article" date="2015" name="Genome Announc.">
        <title>Draft Genome Sequence of Burkholderia sp. Strain PML1(12), an Ectomycorrhizosphere-Inhabiting Bacterium with Effective Mineral-Weathering Ability.</title>
        <authorList>
            <person name="Uroz S."/>
            <person name="Oger P."/>
        </authorList>
    </citation>
    <scope>NUCLEOTIDE SEQUENCE [LARGE SCALE GENOMIC DNA]</scope>
    <source>
        <strain evidence="2">PML1(12)</strain>
    </source>
</reference>
<dbReference type="PATRIC" id="fig|908627.4.peg.3746"/>
<dbReference type="OrthoDB" id="7033449at2"/>
<gene>
    <name evidence="1" type="ORF">EOS_16730</name>
</gene>
<dbReference type="Proteomes" id="UP000035963">
    <property type="component" value="Unassembled WGS sequence"/>
</dbReference>
<dbReference type="AlphaFoldDB" id="A0A0J1FYQ7"/>